<evidence type="ECO:0000313" key="3">
    <source>
        <dbReference type="Proteomes" id="UP000192257"/>
    </source>
</evidence>
<organism evidence="2 3">
    <name type="scientific">Trypanosoma theileri</name>
    <dbReference type="NCBI Taxonomy" id="67003"/>
    <lineage>
        <taxon>Eukaryota</taxon>
        <taxon>Discoba</taxon>
        <taxon>Euglenozoa</taxon>
        <taxon>Kinetoplastea</taxon>
        <taxon>Metakinetoplastina</taxon>
        <taxon>Trypanosomatida</taxon>
        <taxon>Trypanosomatidae</taxon>
        <taxon>Trypanosoma</taxon>
    </lineage>
</organism>
<dbReference type="AlphaFoldDB" id="A0A1X0NSL9"/>
<evidence type="ECO:0000256" key="1">
    <source>
        <dbReference type="SAM" id="Phobius"/>
    </source>
</evidence>
<dbReference type="Pfam" id="PF03311">
    <property type="entry name" value="Cornichon"/>
    <property type="match status" value="1"/>
</dbReference>
<keyword evidence="1" id="KW-0472">Membrane</keyword>
<dbReference type="OrthoDB" id="269966at2759"/>
<dbReference type="RefSeq" id="XP_028881539.1">
    <property type="nucleotide sequence ID" value="XM_029027319.1"/>
</dbReference>
<feature type="transmembrane region" description="Helical" evidence="1">
    <location>
        <begin position="157"/>
        <end position="179"/>
    </location>
</feature>
<feature type="transmembrane region" description="Helical" evidence="1">
    <location>
        <begin position="110"/>
        <end position="131"/>
    </location>
</feature>
<dbReference type="EMBL" id="NBCO01000022">
    <property type="protein sequence ID" value="ORC87473.1"/>
    <property type="molecule type" value="Genomic_DNA"/>
</dbReference>
<gene>
    <name evidence="2" type="ORF">TM35_000222720</name>
</gene>
<keyword evidence="1" id="KW-0812">Transmembrane</keyword>
<sequence length="184" mass="21502">MRFLEQQREVWHTLCNPSKHSAGERKRAYFFLFAYCIAIGTFFASLLHFIGAWVASGLMQLIMLIFAMIFALNIADCRDKCLNVLECERTVNPVLEIYVALRVLQSIHALFFLDSVVVSVFFLLALLFLFWRMYRGVFFVDATSLWREMGRLERESYMHIAVDVILFVTYLICMIFSMVSKYAV</sequence>
<keyword evidence="3" id="KW-1185">Reference proteome</keyword>
<feature type="transmembrane region" description="Helical" evidence="1">
    <location>
        <begin position="28"/>
        <end position="51"/>
    </location>
</feature>
<comment type="caution">
    <text evidence="2">The sequence shown here is derived from an EMBL/GenBank/DDBJ whole genome shotgun (WGS) entry which is preliminary data.</text>
</comment>
<dbReference type="GeneID" id="39987099"/>
<reference evidence="2 3" key="1">
    <citation type="submission" date="2017-03" db="EMBL/GenBank/DDBJ databases">
        <title>An alternative strategy for trypanosome survival in the mammalian bloodstream revealed through genome and transcriptome analysis of the ubiquitous bovine parasite Trypanosoma (Megatrypanum) theileri.</title>
        <authorList>
            <person name="Kelly S."/>
            <person name="Ivens A."/>
            <person name="Mott A."/>
            <person name="O'Neill E."/>
            <person name="Emms D."/>
            <person name="Macleod O."/>
            <person name="Voorheis P."/>
            <person name="Matthews J."/>
            <person name="Matthews K."/>
            <person name="Carrington M."/>
        </authorList>
    </citation>
    <scope>NUCLEOTIDE SEQUENCE [LARGE SCALE GENOMIC DNA]</scope>
    <source>
        <strain evidence="2">Edinburgh</strain>
    </source>
</reference>
<dbReference type="SMART" id="SM01398">
    <property type="entry name" value="Cornichon"/>
    <property type="match status" value="1"/>
</dbReference>
<accession>A0A1X0NSL9</accession>
<dbReference type="VEuPathDB" id="TriTrypDB:TM35_000222720"/>
<protein>
    <recommendedName>
        <fullName evidence="4">Cornichon family protein</fullName>
    </recommendedName>
</protein>
<evidence type="ECO:0000313" key="2">
    <source>
        <dbReference type="EMBL" id="ORC87473.1"/>
    </source>
</evidence>
<dbReference type="GO" id="GO:0016192">
    <property type="term" value="P:vesicle-mediated transport"/>
    <property type="evidence" value="ECO:0007669"/>
    <property type="project" value="InterPro"/>
</dbReference>
<dbReference type="InterPro" id="IPR003377">
    <property type="entry name" value="Cornichon"/>
</dbReference>
<keyword evidence="1" id="KW-1133">Transmembrane helix</keyword>
<feature type="transmembrane region" description="Helical" evidence="1">
    <location>
        <begin position="57"/>
        <end position="75"/>
    </location>
</feature>
<name>A0A1X0NSL9_9TRYP</name>
<proteinExistence type="predicted"/>
<evidence type="ECO:0008006" key="4">
    <source>
        <dbReference type="Google" id="ProtNLM"/>
    </source>
</evidence>
<dbReference type="Proteomes" id="UP000192257">
    <property type="component" value="Unassembled WGS sequence"/>
</dbReference>